<evidence type="ECO:0000313" key="1">
    <source>
        <dbReference type="EMBL" id="PHT64036.1"/>
    </source>
</evidence>
<dbReference type="Gene3D" id="3.40.50.150">
    <property type="entry name" value="Vaccinia Virus protein VP39"/>
    <property type="match status" value="1"/>
</dbReference>
<dbReference type="AlphaFoldDB" id="A0A2G2Y2N9"/>
<reference evidence="1 2" key="1">
    <citation type="journal article" date="2014" name="Nat. Genet.">
        <title>Genome sequence of the hot pepper provides insights into the evolution of pungency in Capsicum species.</title>
        <authorList>
            <person name="Kim S."/>
            <person name="Park M."/>
            <person name="Yeom S.I."/>
            <person name="Kim Y.M."/>
            <person name="Lee J.M."/>
            <person name="Lee H.A."/>
            <person name="Seo E."/>
            <person name="Choi J."/>
            <person name="Cheong K."/>
            <person name="Kim K.T."/>
            <person name="Jung K."/>
            <person name="Lee G.W."/>
            <person name="Oh S.K."/>
            <person name="Bae C."/>
            <person name="Kim S.B."/>
            <person name="Lee H.Y."/>
            <person name="Kim S.Y."/>
            <person name="Kim M.S."/>
            <person name="Kang B.C."/>
            <person name="Jo Y.D."/>
            <person name="Yang H.B."/>
            <person name="Jeong H.J."/>
            <person name="Kang W.H."/>
            <person name="Kwon J.K."/>
            <person name="Shin C."/>
            <person name="Lim J.Y."/>
            <person name="Park J.H."/>
            <person name="Huh J.H."/>
            <person name="Kim J.S."/>
            <person name="Kim B.D."/>
            <person name="Cohen O."/>
            <person name="Paran I."/>
            <person name="Suh M.C."/>
            <person name="Lee S.B."/>
            <person name="Kim Y.K."/>
            <person name="Shin Y."/>
            <person name="Noh S.J."/>
            <person name="Park J."/>
            <person name="Seo Y.S."/>
            <person name="Kwon S.Y."/>
            <person name="Kim H.A."/>
            <person name="Park J.M."/>
            <person name="Kim H.J."/>
            <person name="Choi S.B."/>
            <person name="Bosland P.W."/>
            <person name="Reeves G."/>
            <person name="Jo S.H."/>
            <person name="Lee B.W."/>
            <person name="Cho H.T."/>
            <person name="Choi H.S."/>
            <person name="Lee M.S."/>
            <person name="Yu Y."/>
            <person name="Do Choi Y."/>
            <person name="Park B.S."/>
            <person name="van Deynze A."/>
            <person name="Ashrafi H."/>
            <person name="Hill T."/>
            <person name="Kim W.T."/>
            <person name="Pai H.S."/>
            <person name="Ahn H.K."/>
            <person name="Yeam I."/>
            <person name="Giovannoni J.J."/>
            <person name="Rose J.K."/>
            <person name="Sorensen I."/>
            <person name="Lee S.J."/>
            <person name="Kim R.W."/>
            <person name="Choi I.Y."/>
            <person name="Choi B.S."/>
            <person name="Lim J.S."/>
            <person name="Lee Y.H."/>
            <person name="Choi D."/>
        </authorList>
    </citation>
    <scope>NUCLEOTIDE SEQUENCE [LARGE SCALE GENOMIC DNA]</scope>
    <source>
        <strain evidence="2">cv. CM334</strain>
    </source>
</reference>
<keyword evidence="2" id="KW-1185">Reference proteome</keyword>
<dbReference type="InterPro" id="IPR026669">
    <property type="entry name" value="Arsenite_MeTrfase-like"/>
</dbReference>
<accession>A0A2G2Y2N9</accession>
<dbReference type="OMA" id="HRDANFM"/>
<protein>
    <submittedName>
        <fullName evidence="1">Uncharacterized protein</fullName>
    </submittedName>
</protein>
<dbReference type="SUPFAM" id="SSF53335">
    <property type="entry name" value="S-adenosyl-L-methionine-dependent methyltransferases"/>
    <property type="match status" value="1"/>
</dbReference>
<dbReference type="EMBL" id="AYRZ02000020">
    <property type="protein sequence ID" value="PHT64036.1"/>
    <property type="molecule type" value="Genomic_DNA"/>
</dbReference>
<proteinExistence type="predicted"/>
<reference evidence="1 2" key="2">
    <citation type="journal article" date="2017" name="Genome Biol.">
        <title>New reference genome sequences of hot pepper reveal the massive evolution of plant disease-resistance genes by retroduplication.</title>
        <authorList>
            <person name="Kim S."/>
            <person name="Park J."/>
            <person name="Yeom S.I."/>
            <person name="Kim Y.M."/>
            <person name="Seo E."/>
            <person name="Kim K.T."/>
            <person name="Kim M.S."/>
            <person name="Lee J.M."/>
            <person name="Cheong K."/>
            <person name="Shin H.S."/>
            <person name="Kim S.B."/>
            <person name="Han K."/>
            <person name="Lee J."/>
            <person name="Park M."/>
            <person name="Lee H.A."/>
            <person name="Lee H.Y."/>
            <person name="Lee Y."/>
            <person name="Oh S."/>
            <person name="Lee J.H."/>
            <person name="Choi E."/>
            <person name="Choi E."/>
            <person name="Lee S.E."/>
            <person name="Jeon J."/>
            <person name="Kim H."/>
            <person name="Choi G."/>
            <person name="Song H."/>
            <person name="Lee J."/>
            <person name="Lee S.C."/>
            <person name="Kwon J.K."/>
            <person name="Lee H.Y."/>
            <person name="Koo N."/>
            <person name="Hong Y."/>
            <person name="Kim R.W."/>
            <person name="Kang W.H."/>
            <person name="Huh J.H."/>
            <person name="Kang B.C."/>
            <person name="Yang T.J."/>
            <person name="Lee Y.H."/>
            <person name="Bennetzen J.L."/>
            <person name="Choi D."/>
        </authorList>
    </citation>
    <scope>NUCLEOTIDE SEQUENCE [LARGE SCALE GENOMIC DNA]</scope>
    <source>
        <strain evidence="2">cv. CM334</strain>
    </source>
</reference>
<organism evidence="1 2">
    <name type="scientific">Capsicum annuum</name>
    <name type="common">Capsicum pepper</name>
    <dbReference type="NCBI Taxonomy" id="4072"/>
    <lineage>
        <taxon>Eukaryota</taxon>
        <taxon>Viridiplantae</taxon>
        <taxon>Streptophyta</taxon>
        <taxon>Embryophyta</taxon>
        <taxon>Tracheophyta</taxon>
        <taxon>Spermatophyta</taxon>
        <taxon>Magnoliopsida</taxon>
        <taxon>eudicotyledons</taxon>
        <taxon>Gunneridae</taxon>
        <taxon>Pentapetalae</taxon>
        <taxon>asterids</taxon>
        <taxon>lamiids</taxon>
        <taxon>Solanales</taxon>
        <taxon>Solanaceae</taxon>
        <taxon>Solanoideae</taxon>
        <taxon>Capsiceae</taxon>
        <taxon>Capsicum</taxon>
    </lineage>
</organism>
<dbReference type="Pfam" id="PF02353">
    <property type="entry name" value="CMAS"/>
    <property type="match status" value="1"/>
</dbReference>
<evidence type="ECO:0000313" key="2">
    <source>
        <dbReference type="Proteomes" id="UP000222542"/>
    </source>
</evidence>
<dbReference type="Proteomes" id="UP000222542">
    <property type="component" value="Unassembled WGS sequence"/>
</dbReference>
<name>A0A2G2Y2N9_CAPAN</name>
<gene>
    <name evidence="1" type="ORF">T459_32137</name>
</gene>
<dbReference type="PANTHER" id="PTHR43675:SF30">
    <property type="entry name" value="CYCLOPROPANE-FATTY-ACYL-PHOSPHOLIPID SYNTHASE"/>
    <property type="match status" value="1"/>
</dbReference>
<dbReference type="InterPro" id="IPR029063">
    <property type="entry name" value="SAM-dependent_MTases_sf"/>
</dbReference>
<dbReference type="PANTHER" id="PTHR43675">
    <property type="entry name" value="ARSENITE METHYLTRANSFERASE"/>
    <property type="match status" value="1"/>
</dbReference>
<comment type="caution">
    <text evidence="1">The sequence shown here is derived from an EMBL/GenBank/DDBJ whole genome shotgun (WGS) entry which is preliminary data.</text>
</comment>
<dbReference type="Gramene" id="PHT64036">
    <property type="protein sequence ID" value="PHT64036"/>
    <property type="gene ID" value="T459_32137"/>
</dbReference>
<sequence>MVRWPLLHSGRSTVGHFLPSSDLSLAMFRVPCACLTLNPPHTPEHTLLKWTTGHPVPSVVVSKASYELIKSKRRKKYGFVEHIKAGSIAAQGLLKRTYSVLNNPKHMVPTWPETEARLLVTRFLKSFIATGCIILLEEWGTMFTFEGTEKKCSLKVYLRVHSPQFHWKVETQGDLGIADAFIHGDFSSVDKNNGLLNLFMIFVNNRDLKASVTRSSWWTPLFFTAAVSSTKYFIQHVSNQNILTQARKNISRHYDLSNELFSLFLDETMTYSCAIFKVRDPKLFRLSKNIAAPVSDLSKLHYFSRIRYAPIDILEESEQHRRSLRYILCSLILILR</sequence>
<dbReference type="STRING" id="4072.A0A2G2Y2N9"/>